<name>A0A1C4YV33_MICEC</name>
<dbReference type="Pfam" id="PF13458">
    <property type="entry name" value="Peripla_BP_6"/>
    <property type="match status" value="1"/>
</dbReference>
<dbReference type="InterPro" id="IPR028081">
    <property type="entry name" value="Leu-bd"/>
</dbReference>
<evidence type="ECO:0000256" key="2">
    <source>
        <dbReference type="ARBA" id="ARBA00022729"/>
    </source>
</evidence>
<evidence type="ECO:0000256" key="1">
    <source>
        <dbReference type="ARBA" id="ARBA00010062"/>
    </source>
</evidence>
<comment type="similarity">
    <text evidence="1">Belongs to the leucine-binding protein family.</text>
</comment>
<feature type="domain" description="Leucine-binding protein" evidence="4">
    <location>
        <begin position="41"/>
        <end position="366"/>
    </location>
</feature>
<organism evidence="5 6">
    <name type="scientific">Micromonospora echinospora</name>
    <name type="common">Micromonospora purpurea</name>
    <dbReference type="NCBI Taxonomy" id="1877"/>
    <lineage>
        <taxon>Bacteria</taxon>
        <taxon>Bacillati</taxon>
        <taxon>Actinomycetota</taxon>
        <taxon>Actinomycetes</taxon>
        <taxon>Micromonosporales</taxon>
        <taxon>Micromonosporaceae</taxon>
        <taxon>Micromonospora</taxon>
    </lineage>
</organism>
<feature type="signal peptide" evidence="3">
    <location>
        <begin position="1"/>
        <end position="24"/>
    </location>
</feature>
<proteinExistence type="inferred from homology"/>
<dbReference type="PANTHER" id="PTHR30483:SF6">
    <property type="entry name" value="PERIPLASMIC BINDING PROTEIN OF ABC TRANSPORTER FOR NATURAL AMINO ACIDS"/>
    <property type="match status" value="1"/>
</dbReference>
<dbReference type="Proteomes" id="UP000198253">
    <property type="component" value="Chromosome I"/>
</dbReference>
<dbReference type="PANTHER" id="PTHR30483">
    <property type="entry name" value="LEUCINE-SPECIFIC-BINDING PROTEIN"/>
    <property type="match status" value="1"/>
</dbReference>
<dbReference type="AlphaFoldDB" id="A0A1C4YV33"/>
<evidence type="ECO:0000256" key="3">
    <source>
        <dbReference type="SAM" id="SignalP"/>
    </source>
</evidence>
<keyword evidence="6" id="KW-1185">Reference proteome</keyword>
<dbReference type="RefSeq" id="WP_157748975.1">
    <property type="nucleotide sequence ID" value="NZ_LT607413.1"/>
</dbReference>
<evidence type="ECO:0000313" key="5">
    <source>
        <dbReference type="EMBL" id="SCF24516.1"/>
    </source>
</evidence>
<evidence type="ECO:0000259" key="4">
    <source>
        <dbReference type="Pfam" id="PF13458"/>
    </source>
</evidence>
<dbReference type="EMBL" id="LT607413">
    <property type="protein sequence ID" value="SCF24516.1"/>
    <property type="molecule type" value="Genomic_DNA"/>
</dbReference>
<evidence type="ECO:0000313" key="6">
    <source>
        <dbReference type="Proteomes" id="UP000198253"/>
    </source>
</evidence>
<dbReference type="SUPFAM" id="SSF53822">
    <property type="entry name" value="Periplasmic binding protein-like I"/>
    <property type="match status" value="1"/>
</dbReference>
<dbReference type="InterPro" id="IPR051010">
    <property type="entry name" value="BCAA_transport"/>
</dbReference>
<dbReference type="InParanoid" id="A0A1C4YV33"/>
<dbReference type="InterPro" id="IPR028082">
    <property type="entry name" value="Peripla_BP_I"/>
</dbReference>
<accession>A0A1C4YV33</accession>
<reference evidence="6" key="1">
    <citation type="submission" date="2016-06" db="EMBL/GenBank/DDBJ databases">
        <authorList>
            <person name="Varghese N."/>
            <person name="Submissions Spin"/>
        </authorList>
    </citation>
    <scope>NUCLEOTIDE SEQUENCE [LARGE SCALE GENOMIC DNA]</scope>
    <source>
        <strain evidence="6">DSM 43816</strain>
    </source>
</reference>
<protein>
    <submittedName>
        <fullName evidence="5">Branched-chain amino acid transport system substrate-binding protein</fullName>
    </submittedName>
</protein>
<keyword evidence="2 3" id="KW-0732">Signal</keyword>
<feature type="chain" id="PRO_5038959688" evidence="3">
    <location>
        <begin position="25"/>
        <end position="389"/>
    </location>
</feature>
<dbReference type="Gene3D" id="3.40.50.2300">
    <property type="match status" value="2"/>
</dbReference>
<gene>
    <name evidence="5" type="ORF">GA0070618_4411</name>
</gene>
<sequence>MQVASRRFRATGLAVATTLTVAVAGCASEDSPGGADERVLVGAAISTSGPAAFAGVPVRQGIELAVEQANARGVLGDGVRIELKTVDVAGDPAAAIAAYRQFEADGAAGVLCCTLGSEAGALRPVMTGSVTPGVVTVSILDGLADPPHLFRPFEIPSKPGGIYDQFLDTVIGAAGFSTAVMVVNDDNQAMVQDSRVYADALGRNKVRLLARINAATATTSFTSVATSIVAKDPDIVVASTIGSSTAALARSLRERGYDKPIVSNVGADSAAAYKASAGTMAGTIFPTPYHADFPVNEAGAAFAKDYQAAYGSKPDMFAAHGYTAAQMLITAIADADNHDPEAVGRALSALGSMESVYGGLTFTGGQAAVEESARHLVWGADARITEWGR</sequence>
<dbReference type="PROSITE" id="PS51257">
    <property type="entry name" value="PROKAR_LIPOPROTEIN"/>
    <property type="match status" value="1"/>
</dbReference>